<organism evidence="1 2">
    <name type="scientific">Rotaria magnacalcarata</name>
    <dbReference type="NCBI Taxonomy" id="392030"/>
    <lineage>
        <taxon>Eukaryota</taxon>
        <taxon>Metazoa</taxon>
        <taxon>Spiralia</taxon>
        <taxon>Gnathifera</taxon>
        <taxon>Rotifera</taxon>
        <taxon>Eurotatoria</taxon>
        <taxon>Bdelloidea</taxon>
        <taxon>Philodinida</taxon>
        <taxon>Philodinidae</taxon>
        <taxon>Rotaria</taxon>
    </lineage>
</organism>
<proteinExistence type="predicted"/>
<dbReference type="AlphaFoldDB" id="A0A8S3GQD9"/>
<dbReference type="EMBL" id="CAJOBH010279348">
    <property type="protein sequence ID" value="CAF5169777.1"/>
    <property type="molecule type" value="Genomic_DNA"/>
</dbReference>
<name>A0A8S3GQD9_9BILA</name>
<gene>
    <name evidence="1" type="ORF">BYL167_LOCUS77012</name>
</gene>
<accession>A0A8S3GQD9</accession>
<dbReference type="Proteomes" id="UP000681967">
    <property type="component" value="Unassembled WGS sequence"/>
</dbReference>
<protein>
    <submittedName>
        <fullName evidence="1">Uncharacterized protein</fullName>
    </submittedName>
</protein>
<evidence type="ECO:0000313" key="1">
    <source>
        <dbReference type="EMBL" id="CAF5169777.1"/>
    </source>
</evidence>
<evidence type="ECO:0000313" key="2">
    <source>
        <dbReference type="Proteomes" id="UP000681967"/>
    </source>
</evidence>
<feature type="non-terminal residue" evidence="1">
    <location>
        <position position="32"/>
    </location>
</feature>
<reference evidence="1" key="1">
    <citation type="submission" date="2021-02" db="EMBL/GenBank/DDBJ databases">
        <authorList>
            <person name="Nowell W R."/>
        </authorList>
    </citation>
    <scope>NUCLEOTIDE SEQUENCE</scope>
</reference>
<comment type="caution">
    <text evidence="1">The sequence shown here is derived from an EMBL/GenBank/DDBJ whole genome shotgun (WGS) entry which is preliminary data.</text>
</comment>
<sequence length="32" mass="3844">MPLIIPEKQNSNSLPDDVFSYNQNKFYEFVEH</sequence>